<organism evidence="1 2">
    <name type="scientific">Lactococcus petauri</name>
    <dbReference type="NCBI Taxonomy" id="1940789"/>
    <lineage>
        <taxon>Bacteria</taxon>
        <taxon>Bacillati</taxon>
        <taxon>Bacillota</taxon>
        <taxon>Bacilli</taxon>
        <taxon>Lactobacillales</taxon>
        <taxon>Streptococcaceae</taxon>
        <taxon>Lactococcus</taxon>
    </lineage>
</organism>
<dbReference type="RefSeq" id="WP_086582914.1">
    <property type="nucleotide sequence ID" value="NZ_MUIZ01000004.1"/>
</dbReference>
<dbReference type="InterPro" id="IPR007554">
    <property type="entry name" value="Glycerophosphate_synth"/>
</dbReference>
<accession>A0A252CCM7</accession>
<dbReference type="Proteomes" id="UP000194606">
    <property type="component" value="Unassembled WGS sequence"/>
</dbReference>
<evidence type="ECO:0000313" key="1">
    <source>
        <dbReference type="EMBL" id="OUK04311.1"/>
    </source>
</evidence>
<name>A0A252CCM7_9LACT</name>
<dbReference type="AlphaFoldDB" id="A0A252CCM7"/>
<dbReference type="InterPro" id="IPR043148">
    <property type="entry name" value="TagF_C"/>
</dbReference>
<protein>
    <submittedName>
        <fullName evidence="1">Teichoic acid biosynthesis protein</fullName>
    </submittedName>
</protein>
<sequence length="772" mass="90740">MEVLFINSKLGYDYQIEDEGKGISIISSEGNLSYFKFREAPFREGPLYKNEKIIAQVSFNSTHFFYVIEQQKQLISVQQKIRDKNHFFDKHIEIYDKHLTINKTGIASMTLYIHEGRKRLLGKRVNGLLSRKQQNEWYKMKLPIKNKKILGSIKYNNKAIFITYYPNKEKLSISKIFLEEIDARFQKVTINNRSNIEFMYENENYNFDFRKAEKDHGIKVRGSKAKLPIGIVLKLKINKTCFYIYSYKGKNYLTCCPKKAYGIKSDLKVSFVKDTVIIYGKYSNTYRQFTGEYDYIYIKGNDKPISSFRRLSTGRGKSFAFAKIPIEFLTDTEEIHRGLYLGNEVEKLYPLYMKNYLKEDFEVFARKKINSNIVIFRGNVGEGTSCTILPFSEEYSLSNILKQNIASLTRKKGDRAPINLYFEKFSKKADESAIKVFDKVLAENTLSKNYFILDRRSKDFPLLKEKYGNKLVKKYSLKHYSLIYNADHFISTEFSNHLINDRIFINKLRSKITKTPLIFLQHGIMFAKPIENPMAAGFHKKNIKINLKKVVISSKLEAKEFYKVGYQPDDLLLSGLATFDYPVINDLKFYSYMPTYRYWEEHLVYENRLEETSYYRDIISVIRAFEENNLLEKLLIVPHNKFADYIVDHFPNYKENICTNPSEALTVSKIFISDYSSAIYDAINRGAYPIFWWKEKDMLIEKYQAQPSLNEDTAPGPIAYTEQELIETVLNAERRGFQLEEAFIDKYKKINNFSDNKNTERIVDYLKTEKII</sequence>
<gene>
    <name evidence="1" type="ORF">BZZ03_07495</name>
</gene>
<dbReference type="GO" id="GO:0016020">
    <property type="term" value="C:membrane"/>
    <property type="evidence" value="ECO:0007669"/>
    <property type="project" value="InterPro"/>
</dbReference>
<dbReference type="EMBL" id="MUIZ01000004">
    <property type="protein sequence ID" value="OUK04311.1"/>
    <property type="molecule type" value="Genomic_DNA"/>
</dbReference>
<dbReference type="GO" id="GO:0047355">
    <property type="term" value="F:CDP-glycerol glycerophosphotransferase activity"/>
    <property type="evidence" value="ECO:0007669"/>
    <property type="project" value="InterPro"/>
</dbReference>
<dbReference type="Pfam" id="PF04464">
    <property type="entry name" value="Glyphos_transf"/>
    <property type="match status" value="1"/>
</dbReference>
<proteinExistence type="predicted"/>
<reference evidence="1 2" key="1">
    <citation type="submission" date="2017-02" db="EMBL/GenBank/DDBJ databases">
        <authorList>
            <person name="Peterson S.W."/>
        </authorList>
    </citation>
    <scope>NUCLEOTIDE SEQUENCE [LARGE SCALE GENOMIC DNA]</scope>
    <source>
        <strain evidence="1">159469</strain>
    </source>
</reference>
<dbReference type="Gene3D" id="3.40.50.12580">
    <property type="match status" value="1"/>
</dbReference>
<comment type="caution">
    <text evidence="1">The sequence shown here is derived from an EMBL/GenBank/DDBJ whole genome shotgun (WGS) entry which is preliminary data.</text>
</comment>
<evidence type="ECO:0000313" key="2">
    <source>
        <dbReference type="Proteomes" id="UP000194606"/>
    </source>
</evidence>